<evidence type="ECO:0000256" key="2">
    <source>
        <dbReference type="ARBA" id="ARBA00007656"/>
    </source>
</evidence>
<reference evidence="8 9" key="1">
    <citation type="submission" date="2016-10" db="EMBL/GenBank/DDBJ databases">
        <authorList>
            <person name="de Groot N.N."/>
        </authorList>
    </citation>
    <scope>NUCLEOTIDE SEQUENCE [LARGE SCALE GENOMIC DNA]</scope>
    <source>
        <strain evidence="8 9">DSM 5885</strain>
    </source>
</reference>
<evidence type="ECO:0000313" key="8">
    <source>
        <dbReference type="EMBL" id="SDH20784.1"/>
    </source>
</evidence>
<dbReference type="PANTHER" id="PTHR47245">
    <property type="entry name" value="PEPTIDYLPROLYL ISOMERASE"/>
    <property type="match status" value="1"/>
</dbReference>
<sequence length="257" mass="27627">MNACVEISVATVNGIALHRPDEIPDAENLRQRACSELLRQAAVARGLLSPDDVAQADGILSEAATLAVEQLIEAELHLPQPSEDECRRYYAANSARYAEGERVELRHILFAVTAGVDVVALRSRAEHMLIELRGGDESAFADAARTWSNCPSGAKGGALGWLGAAECAPEFAREIFGHAEVGVLPRLVHSRFGLHVVQVLRRQAGAVRAFEDVRGTVLAAMRQKSFITALRQYLSVLAGEAEVRGVDIDGAASPLLQ</sequence>
<name>A0A1G8AIJ0_9RHOO</name>
<evidence type="ECO:0000256" key="3">
    <source>
        <dbReference type="ARBA" id="ARBA00013194"/>
    </source>
</evidence>
<evidence type="ECO:0000313" key="9">
    <source>
        <dbReference type="Proteomes" id="UP000198607"/>
    </source>
</evidence>
<dbReference type="SUPFAM" id="SSF109998">
    <property type="entry name" value="Triger factor/SurA peptide-binding domain-like"/>
    <property type="match status" value="1"/>
</dbReference>
<keyword evidence="5 6" id="KW-0413">Isomerase</keyword>
<dbReference type="InterPro" id="IPR050245">
    <property type="entry name" value="PrsA_foldase"/>
</dbReference>
<comment type="similarity">
    <text evidence="2">Belongs to the PpiC/parvulin rotamase family.</text>
</comment>
<feature type="domain" description="PpiC" evidence="7">
    <location>
        <begin position="100"/>
        <end position="201"/>
    </location>
</feature>
<dbReference type="InterPro" id="IPR000297">
    <property type="entry name" value="PPIase_PpiC"/>
</dbReference>
<dbReference type="PANTHER" id="PTHR47245:SF2">
    <property type="entry name" value="PEPTIDYL-PROLYL CIS-TRANS ISOMERASE HP_0175-RELATED"/>
    <property type="match status" value="1"/>
</dbReference>
<dbReference type="InterPro" id="IPR023058">
    <property type="entry name" value="PPIase_PpiC_CS"/>
</dbReference>
<comment type="catalytic activity">
    <reaction evidence="1">
        <text>[protein]-peptidylproline (omega=180) = [protein]-peptidylproline (omega=0)</text>
        <dbReference type="Rhea" id="RHEA:16237"/>
        <dbReference type="Rhea" id="RHEA-COMP:10747"/>
        <dbReference type="Rhea" id="RHEA-COMP:10748"/>
        <dbReference type="ChEBI" id="CHEBI:83833"/>
        <dbReference type="ChEBI" id="CHEBI:83834"/>
        <dbReference type="EC" id="5.2.1.8"/>
    </reaction>
</comment>
<dbReference type="SUPFAM" id="SSF54534">
    <property type="entry name" value="FKBP-like"/>
    <property type="match status" value="1"/>
</dbReference>
<protein>
    <recommendedName>
        <fullName evidence="3">peptidylprolyl isomerase</fullName>
        <ecNumber evidence="3">5.2.1.8</ecNumber>
    </recommendedName>
</protein>
<gene>
    <name evidence="8" type="ORF">SAMN05660652_01398</name>
</gene>
<accession>A0A1G8AIJ0</accession>
<keyword evidence="9" id="KW-1185">Reference proteome</keyword>
<dbReference type="Gene3D" id="3.10.50.40">
    <property type="match status" value="1"/>
</dbReference>
<organism evidence="8 9">
    <name type="scientific">Propionivibrio dicarboxylicus</name>
    <dbReference type="NCBI Taxonomy" id="83767"/>
    <lineage>
        <taxon>Bacteria</taxon>
        <taxon>Pseudomonadati</taxon>
        <taxon>Pseudomonadota</taxon>
        <taxon>Betaproteobacteria</taxon>
        <taxon>Rhodocyclales</taxon>
        <taxon>Rhodocyclaceae</taxon>
        <taxon>Propionivibrio</taxon>
    </lineage>
</organism>
<proteinExistence type="inferred from homology"/>
<dbReference type="EMBL" id="FNCY01000004">
    <property type="protein sequence ID" value="SDH20784.1"/>
    <property type="molecule type" value="Genomic_DNA"/>
</dbReference>
<dbReference type="GO" id="GO:0003755">
    <property type="term" value="F:peptidyl-prolyl cis-trans isomerase activity"/>
    <property type="evidence" value="ECO:0007669"/>
    <property type="project" value="UniProtKB-KW"/>
</dbReference>
<dbReference type="InterPro" id="IPR027304">
    <property type="entry name" value="Trigger_fact/SurA_dom_sf"/>
</dbReference>
<dbReference type="RefSeq" id="WP_218122653.1">
    <property type="nucleotide sequence ID" value="NZ_FNCY01000004.1"/>
</dbReference>
<dbReference type="PROSITE" id="PS50198">
    <property type="entry name" value="PPIC_PPIASE_2"/>
    <property type="match status" value="1"/>
</dbReference>
<evidence type="ECO:0000256" key="6">
    <source>
        <dbReference type="PROSITE-ProRule" id="PRU00278"/>
    </source>
</evidence>
<dbReference type="STRING" id="83767.SAMN05660652_01398"/>
<evidence type="ECO:0000259" key="7">
    <source>
        <dbReference type="PROSITE" id="PS50198"/>
    </source>
</evidence>
<dbReference type="EC" id="5.2.1.8" evidence="3"/>
<dbReference type="PROSITE" id="PS01096">
    <property type="entry name" value="PPIC_PPIASE_1"/>
    <property type="match status" value="1"/>
</dbReference>
<dbReference type="Proteomes" id="UP000198607">
    <property type="component" value="Unassembled WGS sequence"/>
</dbReference>
<dbReference type="Pfam" id="PF13616">
    <property type="entry name" value="Rotamase_3"/>
    <property type="match status" value="1"/>
</dbReference>
<evidence type="ECO:0000256" key="1">
    <source>
        <dbReference type="ARBA" id="ARBA00000971"/>
    </source>
</evidence>
<evidence type="ECO:0000256" key="4">
    <source>
        <dbReference type="ARBA" id="ARBA00023110"/>
    </source>
</evidence>
<dbReference type="AlphaFoldDB" id="A0A1G8AIJ0"/>
<evidence type="ECO:0000256" key="5">
    <source>
        <dbReference type="ARBA" id="ARBA00023235"/>
    </source>
</evidence>
<dbReference type="InterPro" id="IPR046357">
    <property type="entry name" value="PPIase_dom_sf"/>
</dbReference>
<keyword evidence="4 6" id="KW-0697">Rotamase</keyword>